<dbReference type="EMBL" id="WTYJ01000001">
    <property type="protein sequence ID" value="MXO98915.1"/>
    <property type="molecule type" value="Genomic_DNA"/>
</dbReference>
<dbReference type="OrthoDB" id="1443646at2"/>
<keyword evidence="2" id="KW-1185">Reference proteome</keyword>
<comment type="caution">
    <text evidence="1">The sequence shown here is derived from an EMBL/GenBank/DDBJ whole genome shotgun (WGS) entry which is preliminary data.</text>
</comment>
<dbReference type="Proteomes" id="UP000469430">
    <property type="component" value="Unassembled WGS sequence"/>
</dbReference>
<evidence type="ECO:0000313" key="1">
    <source>
        <dbReference type="EMBL" id="MXO98915.1"/>
    </source>
</evidence>
<reference evidence="1 2" key="1">
    <citation type="submission" date="2019-12" db="EMBL/GenBank/DDBJ databases">
        <title>Genomic-based taxomic classification of the family Erythrobacteraceae.</title>
        <authorList>
            <person name="Xu L."/>
        </authorList>
    </citation>
    <scope>NUCLEOTIDE SEQUENCE [LARGE SCALE GENOMIC DNA]</scope>
    <source>
        <strain evidence="1 2">S36</strain>
    </source>
</reference>
<gene>
    <name evidence="1" type="ORF">GRI97_07935</name>
</gene>
<sequence length="131" mass="15399">MADLSKSERMELRRASGNRVVHQPHVPLLHRGPACLWPHACFECRKSWKLAEEASAICPECKADLHWMGRAFKVPRKSDVEQWAKVQALWNAGFRFINHTRWRDVEAMPERLRDVEDFIRRNSEHPFRIGA</sequence>
<organism evidence="1 2">
    <name type="scientific">Croceibacterium xixiisoli</name>
    <dbReference type="NCBI Taxonomy" id="1476466"/>
    <lineage>
        <taxon>Bacteria</taxon>
        <taxon>Pseudomonadati</taxon>
        <taxon>Pseudomonadota</taxon>
        <taxon>Alphaproteobacteria</taxon>
        <taxon>Sphingomonadales</taxon>
        <taxon>Erythrobacteraceae</taxon>
        <taxon>Croceibacterium</taxon>
    </lineage>
</organism>
<dbReference type="AlphaFoldDB" id="A0A6I4TRZ6"/>
<dbReference type="RefSeq" id="WP_161390506.1">
    <property type="nucleotide sequence ID" value="NZ_JBHSCP010000001.1"/>
</dbReference>
<proteinExistence type="predicted"/>
<evidence type="ECO:0000313" key="2">
    <source>
        <dbReference type="Proteomes" id="UP000469430"/>
    </source>
</evidence>
<accession>A0A6I4TRZ6</accession>
<protein>
    <submittedName>
        <fullName evidence="1">Uncharacterized protein</fullName>
    </submittedName>
</protein>
<name>A0A6I4TRZ6_9SPHN</name>